<comment type="catalytic activity">
    <reaction evidence="5">
        <text>a 1,2-diacyl-sn-glycerol + H2O = a 2-acylglycerol + a fatty acid + H(+)</text>
        <dbReference type="Rhea" id="RHEA:33275"/>
        <dbReference type="ChEBI" id="CHEBI:15377"/>
        <dbReference type="ChEBI" id="CHEBI:15378"/>
        <dbReference type="ChEBI" id="CHEBI:17389"/>
        <dbReference type="ChEBI" id="CHEBI:17815"/>
        <dbReference type="ChEBI" id="CHEBI:28868"/>
        <dbReference type="EC" id="3.1.1.116"/>
    </reaction>
</comment>
<dbReference type="InterPro" id="IPR000073">
    <property type="entry name" value="AB_hydrolase_1"/>
</dbReference>
<evidence type="ECO:0000313" key="14">
    <source>
        <dbReference type="Proteomes" id="UP000770661"/>
    </source>
</evidence>
<evidence type="ECO:0000256" key="5">
    <source>
        <dbReference type="ARBA" id="ARBA00043667"/>
    </source>
</evidence>
<dbReference type="GO" id="GO:0005739">
    <property type="term" value="C:mitochondrion"/>
    <property type="evidence" value="ECO:0007669"/>
    <property type="project" value="TreeGrafter"/>
</dbReference>
<reference evidence="13" key="1">
    <citation type="submission" date="2020-07" db="EMBL/GenBank/DDBJ databases">
        <title>The High-quality genome of the commercially important snow crab, Chionoecetes opilio.</title>
        <authorList>
            <person name="Jeong J.-H."/>
            <person name="Ryu S."/>
        </authorList>
    </citation>
    <scope>NUCLEOTIDE SEQUENCE</scope>
    <source>
        <strain evidence="13">MADBK_172401_WGS</strain>
        <tissue evidence="13">Digestive gland</tissue>
    </source>
</reference>
<proteinExistence type="inferred from homology"/>
<evidence type="ECO:0000256" key="7">
    <source>
        <dbReference type="ARBA" id="ARBA00044064"/>
    </source>
</evidence>
<evidence type="ECO:0000256" key="8">
    <source>
        <dbReference type="ARBA" id="ARBA00048283"/>
    </source>
</evidence>
<evidence type="ECO:0000256" key="11">
    <source>
        <dbReference type="ARBA" id="ARBA00048919"/>
    </source>
</evidence>
<dbReference type="EMBL" id="JACEEZ010025140">
    <property type="protein sequence ID" value="KAG0704206.1"/>
    <property type="molecule type" value="Genomic_DNA"/>
</dbReference>
<dbReference type="Pfam" id="PF00561">
    <property type="entry name" value="Abhydrolase_1"/>
    <property type="match status" value="1"/>
</dbReference>
<keyword evidence="2" id="KW-0378">Hydrolase</keyword>
<keyword evidence="14" id="KW-1185">Reference proteome</keyword>
<evidence type="ECO:0000313" key="13">
    <source>
        <dbReference type="EMBL" id="KAG0704206.1"/>
    </source>
</evidence>
<sequence length="312" mass="34235">MMQRLITTNSHSLGRLCRRKGLINDSRRPISTTLVICAGVPMAYTLHAPAGPTSSQPPLLIMHGLMGSKMNWKTLGKAIATNTSRKVYTVDARNHGDSPHTEAHSYPLLAEDILLFLQHHGIPRATLMGHSMGGRAVMAAALTQPSVVEKVVVLDMSPVGTSQSVTSLPRFLEVMRRLTLPPDLPSQQARKQVDDLLKPAIAEAGIRQFLLTNLMHTPEGGYTWRVNVEGIAKSFNPHISTFPAALLPHRSFEGETAFIAGALSDYLRPEDEEAIQDIFPQASFHYLEGAGHWLHADRPTQFLALLTPLLLP</sequence>
<feature type="domain" description="AB hydrolase-1" evidence="12">
    <location>
        <begin position="57"/>
        <end position="299"/>
    </location>
</feature>
<evidence type="ECO:0000259" key="12">
    <source>
        <dbReference type="Pfam" id="PF00561"/>
    </source>
</evidence>
<dbReference type="Gene3D" id="3.40.50.1820">
    <property type="entry name" value="alpha/beta hydrolase"/>
    <property type="match status" value="1"/>
</dbReference>
<dbReference type="AlphaFoldDB" id="A0A8J4XPM3"/>
<dbReference type="GO" id="GO:0052689">
    <property type="term" value="F:carboxylic ester hydrolase activity"/>
    <property type="evidence" value="ECO:0007669"/>
    <property type="project" value="TreeGrafter"/>
</dbReference>
<comment type="similarity">
    <text evidence="1">Belongs to the AB hydrolase superfamily.</text>
</comment>
<dbReference type="SUPFAM" id="SSF53474">
    <property type="entry name" value="alpha/beta-Hydrolases"/>
    <property type="match status" value="1"/>
</dbReference>
<evidence type="ECO:0000256" key="9">
    <source>
        <dbReference type="ARBA" id="ARBA00048504"/>
    </source>
</evidence>
<evidence type="ECO:0000256" key="10">
    <source>
        <dbReference type="ARBA" id="ARBA00048513"/>
    </source>
</evidence>
<evidence type="ECO:0000256" key="6">
    <source>
        <dbReference type="ARBA" id="ARBA00043742"/>
    </source>
</evidence>
<protein>
    <recommendedName>
        <fullName evidence="7">sn-1-specific diacylglycerol lipase ABHD11</fullName>
        <ecNumber evidence="3">3.1.1.116</ecNumber>
    </recommendedName>
    <alternativeName>
        <fullName evidence="4">Alpha/beta hydrolase domain-containing protein 11</fullName>
    </alternativeName>
</protein>
<organism evidence="13 14">
    <name type="scientific">Chionoecetes opilio</name>
    <name type="common">Atlantic snow crab</name>
    <name type="synonym">Cancer opilio</name>
    <dbReference type="NCBI Taxonomy" id="41210"/>
    <lineage>
        <taxon>Eukaryota</taxon>
        <taxon>Metazoa</taxon>
        <taxon>Ecdysozoa</taxon>
        <taxon>Arthropoda</taxon>
        <taxon>Crustacea</taxon>
        <taxon>Multicrustacea</taxon>
        <taxon>Malacostraca</taxon>
        <taxon>Eumalacostraca</taxon>
        <taxon>Eucarida</taxon>
        <taxon>Decapoda</taxon>
        <taxon>Pleocyemata</taxon>
        <taxon>Brachyura</taxon>
        <taxon>Eubrachyura</taxon>
        <taxon>Majoidea</taxon>
        <taxon>Majidae</taxon>
        <taxon>Chionoecetes</taxon>
    </lineage>
</organism>
<name>A0A8J4XPM3_CHIOP</name>
<evidence type="ECO:0000256" key="2">
    <source>
        <dbReference type="ARBA" id="ARBA00022801"/>
    </source>
</evidence>
<comment type="caution">
    <text evidence="13">The sequence shown here is derived from an EMBL/GenBank/DDBJ whole genome shotgun (WGS) entry which is preliminary data.</text>
</comment>
<evidence type="ECO:0000256" key="4">
    <source>
        <dbReference type="ARBA" id="ARBA00042703"/>
    </source>
</evidence>
<gene>
    <name evidence="13" type="primary">Abhd11</name>
    <name evidence="13" type="ORF">GWK47_024730</name>
</gene>
<comment type="catalytic activity">
    <reaction evidence="6">
        <text>a 1,3-diacyl-sn-glycerol + H2O = a 1-acyl-sn-glycerol + a fatty acid + H(+)</text>
        <dbReference type="Rhea" id="RHEA:38503"/>
        <dbReference type="ChEBI" id="CHEBI:15377"/>
        <dbReference type="ChEBI" id="CHEBI:15378"/>
        <dbReference type="ChEBI" id="CHEBI:28868"/>
        <dbReference type="ChEBI" id="CHEBI:64683"/>
        <dbReference type="ChEBI" id="CHEBI:77272"/>
    </reaction>
</comment>
<dbReference type="InterPro" id="IPR029058">
    <property type="entry name" value="AB_hydrolase_fold"/>
</dbReference>
<dbReference type="PANTHER" id="PTHR46118:SF4">
    <property type="entry name" value="PROTEIN ABHD11"/>
    <property type="match status" value="1"/>
</dbReference>
<dbReference type="EC" id="3.1.1.116" evidence="3"/>
<dbReference type="OrthoDB" id="8119704at2759"/>
<dbReference type="Proteomes" id="UP000770661">
    <property type="component" value="Unassembled WGS sequence"/>
</dbReference>
<comment type="catalytic activity">
    <reaction evidence="10">
        <text>1-octadecanoyl-2-(9Z-octadecenoyl)-sn-glycerol + H2O = 2-(9Z-octadecenoyl)-glycerol + octadecanoate + H(+)</text>
        <dbReference type="Rhea" id="RHEA:77103"/>
        <dbReference type="ChEBI" id="CHEBI:15377"/>
        <dbReference type="ChEBI" id="CHEBI:15378"/>
        <dbReference type="ChEBI" id="CHEBI:25629"/>
        <dbReference type="ChEBI" id="CHEBI:73990"/>
        <dbReference type="ChEBI" id="CHEBI:75468"/>
    </reaction>
</comment>
<evidence type="ECO:0000256" key="1">
    <source>
        <dbReference type="ARBA" id="ARBA00008645"/>
    </source>
</evidence>
<comment type="catalytic activity">
    <reaction evidence="11">
        <text>1-octadecanoyl-2-(5Z,8Z,11Z,14Z-eicosatetraenoyl)-sn-glycerol + H2O = 2-(5Z,8Z,11Z,14Z-eicosatetraenoyl)-glycerol + octadecanoate + H(+)</text>
        <dbReference type="Rhea" id="RHEA:38507"/>
        <dbReference type="ChEBI" id="CHEBI:15377"/>
        <dbReference type="ChEBI" id="CHEBI:15378"/>
        <dbReference type="ChEBI" id="CHEBI:25629"/>
        <dbReference type="ChEBI" id="CHEBI:52392"/>
        <dbReference type="ChEBI" id="CHEBI:75728"/>
    </reaction>
</comment>
<comment type="catalytic activity">
    <reaction evidence="9">
        <text>1,2-didecanoylglycerol + H2O = decanoylglycerol + decanoate + H(+)</text>
        <dbReference type="Rhea" id="RHEA:48596"/>
        <dbReference type="ChEBI" id="CHEBI:11152"/>
        <dbReference type="ChEBI" id="CHEBI:15377"/>
        <dbReference type="ChEBI" id="CHEBI:15378"/>
        <dbReference type="ChEBI" id="CHEBI:27689"/>
        <dbReference type="ChEBI" id="CHEBI:90605"/>
    </reaction>
</comment>
<evidence type="ECO:0000256" key="3">
    <source>
        <dbReference type="ARBA" id="ARBA00026104"/>
    </source>
</evidence>
<dbReference type="PANTHER" id="PTHR46118">
    <property type="entry name" value="PROTEIN ABHD11"/>
    <property type="match status" value="1"/>
</dbReference>
<comment type="catalytic activity">
    <reaction evidence="8">
        <text>1-octadecanoyl-2-(4Z,7Z,10Z,13Z,16Z,19Z-docosahexaenoyl)-sn-glycerol + H2O = 2-(4Z,7Z,10Z,13Z,16Z,19Z-docosahexaenoyl)-glycerol + octadecanoate + H(+)</text>
        <dbReference type="Rhea" id="RHEA:77107"/>
        <dbReference type="ChEBI" id="CHEBI:15377"/>
        <dbReference type="ChEBI" id="CHEBI:15378"/>
        <dbReference type="ChEBI" id="CHEBI:25629"/>
        <dbReference type="ChEBI" id="CHEBI:77129"/>
        <dbReference type="ChEBI" id="CHEBI:186738"/>
    </reaction>
</comment>
<accession>A0A8J4XPM3</accession>